<sequence length="199" mass="21637">MARDLVLAERAHHDGPLWLLGASVGGMLAYEAATRTGAVDRLIATCLLDPRDAEARVVAARFPWMGRWSRQVLRLAAGPAAGVCVPLPWLTNMRAIANDPALTDLVVRDRRGGGNRMPLGFFRSFFESAPAVEPEDATHPPVMLAHPADDRWTPAEVSLRFFDRIAAPKEYVPLEGAGHFPVESPGAQRFADLLTPPSP</sequence>
<dbReference type="Proteomes" id="UP000317303">
    <property type="component" value="Unassembled WGS sequence"/>
</dbReference>
<proteinExistence type="predicted"/>
<dbReference type="SUPFAM" id="SSF53474">
    <property type="entry name" value="alpha/beta-Hydrolases"/>
    <property type="match status" value="1"/>
</dbReference>
<gene>
    <name evidence="2" type="ORF">JD82_04679</name>
</gene>
<comment type="caution">
    <text evidence="2">The sequence shown here is derived from an EMBL/GenBank/DDBJ whole genome shotgun (WGS) entry which is preliminary data.</text>
</comment>
<protein>
    <submittedName>
        <fullName evidence="2">Alpha/beta hydrolase family protein</fullName>
    </submittedName>
</protein>
<organism evidence="2 3">
    <name type="scientific">Prauserella rugosa</name>
    <dbReference type="NCBI Taxonomy" id="43354"/>
    <lineage>
        <taxon>Bacteria</taxon>
        <taxon>Bacillati</taxon>
        <taxon>Actinomycetota</taxon>
        <taxon>Actinomycetes</taxon>
        <taxon>Pseudonocardiales</taxon>
        <taxon>Pseudonocardiaceae</taxon>
        <taxon>Prauserella</taxon>
    </lineage>
</organism>
<keyword evidence="2" id="KW-0378">Hydrolase</keyword>
<accession>A0A660CM86</accession>
<dbReference type="GO" id="GO:0016787">
    <property type="term" value="F:hydrolase activity"/>
    <property type="evidence" value="ECO:0007669"/>
    <property type="project" value="UniProtKB-KW"/>
</dbReference>
<dbReference type="RefSeq" id="WP_246134856.1">
    <property type="nucleotide sequence ID" value="NZ_JOIJ01000004.1"/>
</dbReference>
<dbReference type="InterPro" id="IPR000073">
    <property type="entry name" value="AB_hydrolase_1"/>
</dbReference>
<evidence type="ECO:0000313" key="3">
    <source>
        <dbReference type="Proteomes" id="UP000317303"/>
    </source>
</evidence>
<name>A0A660CM86_9PSEU</name>
<keyword evidence="3" id="KW-1185">Reference proteome</keyword>
<dbReference type="EMBL" id="VLJV01000001">
    <property type="protein sequence ID" value="TWH22789.1"/>
    <property type="molecule type" value="Genomic_DNA"/>
</dbReference>
<dbReference type="Pfam" id="PF12697">
    <property type="entry name" value="Abhydrolase_6"/>
    <property type="match status" value="1"/>
</dbReference>
<evidence type="ECO:0000259" key="1">
    <source>
        <dbReference type="Pfam" id="PF12697"/>
    </source>
</evidence>
<dbReference type="InterPro" id="IPR029058">
    <property type="entry name" value="AB_hydrolase_fold"/>
</dbReference>
<evidence type="ECO:0000313" key="2">
    <source>
        <dbReference type="EMBL" id="TWH22789.1"/>
    </source>
</evidence>
<dbReference type="AlphaFoldDB" id="A0A660CM86"/>
<dbReference type="Gene3D" id="3.40.50.1820">
    <property type="entry name" value="alpha/beta hydrolase"/>
    <property type="match status" value="1"/>
</dbReference>
<reference evidence="2 3" key="1">
    <citation type="submission" date="2019-07" db="EMBL/GenBank/DDBJ databases">
        <title>R&amp;d 2014.</title>
        <authorList>
            <person name="Klenk H.-P."/>
        </authorList>
    </citation>
    <scope>NUCLEOTIDE SEQUENCE [LARGE SCALE GENOMIC DNA]</scope>
    <source>
        <strain evidence="2 3">DSM 43194</strain>
    </source>
</reference>
<feature type="domain" description="AB hydrolase-1" evidence="1">
    <location>
        <begin position="6"/>
        <end position="188"/>
    </location>
</feature>